<organism evidence="1 2">
    <name type="scientific">Asparagus officinalis</name>
    <name type="common">Garden asparagus</name>
    <dbReference type="NCBI Taxonomy" id="4686"/>
    <lineage>
        <taxon>Eukaryota</taxon>
        <taxon>Viridiplantae</taxon>
        <taxon>Streptophyta</taxon>
        <taxon>Embryophyta</taxon>
        <taxon>Tracheophyta</taxon>
        <taxon>Spermatophyta</taxon>
        <taxon>Magnoliopsida</taxon>
        <taxon>Liliopsida</taxon>
        <taxon>Asparagales</taxon>
        <taxon>Asparagaceae</taxon>
        <taxon>Asparagoideae</taxon>
        <taxon>Asparagus</taxon>
    </lineage>
</organism>
<dbReference type="Proteomes" id="UP000243459">
    <property type="component" value="Chromosome 5"/>
</dbReference>
<keyword evidence="2" id="KW-1185">Reference proteome</keyword>
<feature type="non-terminal residue" evidence="1">
    <location>
        <position position="52"/>
    </location>
</feature>
<reference evidence="2" key="1">
    <citation type="journal article" date="2017" name="Nat. Commun.">
        <title>The asparagus genome sheds light on the origin and evolution of a young Y chromosome.</title>
        <authorList>
            <person name="Harkess A."/>
            <person name="Zhou J."/>
            <person name="Xu C."/>
            <person name="Bowers J.E."/>
            <person name="Van der Hulst R."/>
            <person name="Ayyampalayam S."/>
            <person name="Mercati F."/>
            <person name="Riccardi P."/>
            <person name="McKain M.R."/>
            <person name="Kakrana A."/>
            <person name="Tang H."/>
            <person name="Ray J."/>
            <person name="Groenendijk J."/>
            <person name="Arikit S."/>
            <person name="Mathioni S.M."/>
            <person name="Nakano M."/>
            <person name="Shan H."/>
            <person name="Telgmann-Rauber A."/>
            <person name="Kanno A."/>
            <person name="Yue Z."/>
            <person name="Chen H."/>
            <person name="Li W."/>
            <person name="Chen Y."/>
            <person name="Xu X."/>
            <person name="Zhang Y."/>
            <person name="Luo S."/>
            <person name="Chen H."/>
            <person name="Gao J."/>
            <person name="Mao Z."/>
            <person name="Pires J.C."/>
            <person name="Luo M."/>
            <person name="Kudrna D."/>
            <person name="Wing R.A."/>
            <person name="Meyers B.C."/>
            <person name="Yi K."/>
            <person name="Kong H."/>
            <person name="Lavrijsen P."/>
            <person name="Sunseri F."/>
            <person name="Falavigna A."/>
            <person name="Ye Y."/>
            <person name="Leebens-Mack J.H."/>
            <person name="Chen G."/>
        </authorList>
    </citation>
    <scope>NUCLEOTIDE SEQUENCE [LARGE SCALE GENOMIC DNA]</scope>
    <source>
        <strain evidence="2">cv. DH0086</strain>
    </source>
</reference>
<feature type="non-terminal residue" evidence="1">
    <location>
        <position position="1"/>
    </location>
</feature>
<name>A0A5P1EUR0_ASPOF</name>
<dbReference type="AlphaFoldDB" id="A0A5P1EUR0"/>
<evidence type="ECO:0000313" key="1">
    <source>
        <dbReference type="EMBL" id="ONK68459.1"/>
    </source>
</evidence>
<dbReference type="PANTHER" id="PTHR43383:SF2">
    <property type="entry name" value="AMIDOHYDROLASE 2 FAMILY PROTEIN"/>
    <property type="match status" value="1"/>
</dbReference>
<accession>A0A5P1EUR0</accession>
<sequence>FGDKDLDLRLSNPLHLRSVLEDTKFSKCRVVLLHKSYPLSREASYLASMYPQ</sequence>
<dbReference type="Gene3D" id="3.20.20.140">
    <property type="entry name" value="Metal-dependent hydrolases"/>
    <property type="match status" value="1"/>
</dbReference>
<dbReference type="EMBL" id="CM007385">
    <property type="protein sequence ID" value="ONK68459.1"/>
    <property type="molecule type" value="Genomic_DNA"/>
</dbReference>
<dbReference type="Gramene" id="ONK68459">
    <property type="protein sequence ID" value="ONK68459"/>
    <property type="gene ID" value="A4U43_C05F11750"/>
</dbReference>
<dbReference type="PANTHER" id="PTHR43383">
    <property type="entry name" value="NODULIN 6"/>
    <property type="match status" value="1"/>
</dbReference>
<gene>
    <name evidence="1" type="ORF">A4U43_C05F11750</name>
</gene>
<evidence type="ECO:0000313" key="2">
    <source>
        <dbReference type="Proteomes" id="UP000243459"/>
    </source>
</evidence>
<protein>
    <submittedName>
        <fullName evidence="1">Uncharacterized protein</fullName>
    </submittedName>
</protein>
<proteinExistence type="predicted"/>